<dbReference type="NCBIfam" id="TIGR03026">
    <property type="entry name" value="NDP-sugDHase"/>
    <property type="match status" value="1"/>
</dbReference>
<dbReference type="GO" id="GO:0016628">
    <property type="term" value="F:oxidoreductase activity, acting on the CH-CH group of donors, NAD or NADP as acceptor"/>
    <property type="evidence" value="ECO:0007669"/>
    <property type="project" value="InterPro"/>
</dbReference>
<dbReference type="Pfam" id="PF00984">
    <property type="entry name" value="UDPG_MGDP_dh"/>
    <property type="match status" value="1"/>
</dbReference>
<dbReference type="GO" id="GO:0051287">
    <property type="term" value="F:NAD binding"/>
    <property type="evidence" value="ECO:0007669"/>
    <property type="project" value="InterPro"/>
</dbReference>
<dbReference type="PIRSF" id="PIRSF500136">
    <property type="entry name" value="UDP_ManNAc_DH"/>
    <property type="match status" value="1"/>
</dbReference>
<proteinExistence type="inferred from homology"/>
<dbReference type="SUPFAM" id="SSF52413">
    <property type="entry name" value="UDP-glucose/GDP-mannose dehydrogenase C-terminal domain"/>
    <property type="match status" value="1"/>
</dbReference>
<evidence type="ECO:0000313" key="6">
    <source>
        <dbReference type="EMBL" id="HHS01257.1"/>
    </source>
</evidence>
<dbReference type="GO" id="GO:0000271">
    <property type="term" value="P:polysaccharide biosynthetic process"/>
    <property type="evidence" value="ECO:0007669"/>
    <property type="project" value="InterPro"/>
</dbReference>
<dbReference type="EMBL" id="DRUZ01000025">
    <property type="protein sequence ID" value="HHS01257.1"/>
    <property type="molecule type" value="Genomic_DNA"/>
</dbReference>
<dbReference type="InterPro" id="IPR014026">
    <property type="entry name" value="UDP-Glc/GDP-Man_DH_dimer"/>
</dbReference>
<reference evidence="6" key="1">
    <citation type="journal article" date="2020" name="mSystems">
        <title>Genome- and Community-Level Interaction Insights into Carbon Utilization and Element Cycling Functions of Hydrothermarchaeota in Hydrothermal Sediment.</title>
        <authorList>
            <person name="Zhou Z."/>
            <person name="Liu Y."/>
            <person name="Xu W."/>
            <person name="Pan J."/>
            <person name="Luo Z.H."/>
            <person name="Li M."/>
        </authorList>
    </citation>
    <scope>NUCLEOTIDE SEQUENCE [LARGE SCALE GENOMIC DNA]</scope>
    <source>
        <strain evidence="6">SpSt-102</strain>
    </source>
</reference>
<keyword evidence="3" id="KW-0520">NAD</keyword>
<evidence type="ECO:0000256" key="4">
    <source>
        <dbReference type="PIRNR" id="PIRNR000124"/>
    </source>
</evidence>
<dbReference type="InterPro" id="IPR001732">
    <property type="entry name" value="UDP-Glc/GDP-Man_DH_N"/>
</dbReference>
<dbReference type="Gene3D" id="3.40.50.720">
    <property type="entry name" value="NAD(P)-binding Rossmann-like Domain"/>
    <property type="match status" value="2"/>
</dbReference>
<dbReference type="InterPro" id="IPR008927">
    <property type="entry name" value="6-PGluconate_DH-like_C_sf"/>
</dbReference>
<name>A0A7C5ZC80_9FIRM</name>
<keyword evidence="2" id="KW-0560">Oxidoreductase</keyword>
<dbReference type="InterPro" id="IPR028359">
    <property type="entry name" value="UDP_ManNAc/GlcNAc_DH"/>
</dbReference>
<organism evidence="6">
    <name type="scientific">Caldicellulosiruptor owensensis</name>
    <dbReference type="NCBI Taxonomy" id="55205"/>
    <lineage>
        <taxon>Bacteria</taxon>
        <taxon>Bacillati</taxon>
        <taxon>Bacillota</taxon>
        <taxon>Bacillota incertae sedis</taxon>
        <taxon>Caldicellulosiruptorales</taxon>
        <taxon>Caldicellulosiruptoraceae</taxon>
        <taxon>Caldicellulosiruptor</taxon>
    </lineage>
</organism>
<sequence length="426" mass="48115">MNRVCVIGLGYVGLPLALSFAMKGYKVFGVDSNEKLVEELKKGETHHLESYKGKTIQEILKEQLENENFIPTTDYRKALENVNDIIVTVPIPVYGGKPYFDYLVSCAEEISKNLRKNQLILLRSTVVPGTTRNIFLPILEENGLKCGEDFYLAYASERIAEGKAFEEFENMPTALAGFCENSVRRAVDLIKVICKEEIIVASSFEVVETAKVIENLQRDINIAMVNEFERFTKAMNLDIFEVIKVANTHKRVNLLYPGPGVGGFCIPNAFYYLDAKAQELGVELKLSKTARMFNEGIPYYISDLVMKTIEKYKCSKKVAVLGVAMKDYSSDDRLSPAIEIIKILQARGVEVKAFDPAVKTEYDFKVNSLQEALKDVQLVLILAKQHGIEFEEIFEYIPPSEAIIIDTRNVFSYNDAKEKGFVLEKI</sequence>
<evidence type="ECO:0000256" key="2">
    <source>
        <dbReference type="ARBA" id="ARBA00023002"/>
    </source>
</evidence>
<dbReference type="SMART" id="SM00984">
    <property type="entry name" value="UDPG_MGDP_dh_C"/>
    <property type="match status" value="1"/>
</dbReference>
<evidence type="ECO:0000259" key="5">
    <source>
        <dbReference type="SMART" id="SM00984"/>
    </source>
</evidence>
<feature type="domain" description="UDP-glucose/GDP-mannose dehydrogenase C-terminal" evidence="5">
    <location>
        <begin position="319"/>
        <end position="413"/>
    </location>
</feature>
<dbReference type="InterPro" id="IPR036220">
    <property type="entry name" value="UDP-Glc/GDP-Man_DH_C_sf"/>
</dbReference>
<dbReference type="SUPFAM" id="SSF51735">
    <property type="entry name" value="NAD(P)-binding Rossmann-fold domains"/>
    <property type="match status" value="1"/>
</dbReference>
<comment type="caution">
    <text evidence="6">The sequence shown here is derived from an EMBL/GenBank/DDBJ whole genome shotgun (WGS) entry which is preliminary data.</text>
</comment>
<dbReference type="AlphaFoldDB" id="A0A7C5ZC80"/>
<protein>
    <submittedName>
        <fullName evidence="6">Nucleotide sugar dehydrogenase</fullName>
    </submittedName>
</protein>
<comment type="similarity">
    <text evidence="1 4">Belongs to the UDP-glucose/GDP-mannose dehydrogenase family.</text>
</comment>
<dbReference type="InterPro" id="IPR036291">
    <property type="entry name" value="NAD(P)-bd_dom_sf"/>
</dbReference>
<accession>A0A7C5ZC80</accession>
<dbReference type="GO" id="GO:0016616">
    <property type="term" value="F:oxidoreductase activity, acting on the CH-OH group of donors, NAD or NADP as acceptor"/>
    <property type="evidence" value="ECO:0007669"/>
    <property type="project" value="InterPro"/>
</dbReference>
<gene>
    <name evidence="6" type="ORF">ENL71_01770</name>
</gene>
<dbReference type="Pfam" id="PF03720">
    <property type="entry name" value="UDPG_MGDP_dh_C"/>
    <property type="match status" value="1"/>
</dbReference>
<evidence type="ECO:0000256" key="3">
    <source>
        <dbReference type="ARBA" id="ARBA00023027"/>
    </source>
</evidence>
<dbReference type="InterPro" id="IPR014027">
    <property type="entry name" value="UDP-Glc/GDP-Man_DH_C"/>
</dbReference>
<evidence type="ECO:0000256" key="1">
    <source>
        <dbReference type="ARBA" id="ARBA00006601"/>
    </source>
</evidence>
<dbReference type="InterPro" id="IPR017476">
    <property type="entry name" value="UDP-Glc/GDP-Man"/>
</dbReference>
<dbReference type="PANTHER" id="PTHR43491">
    <property type="entry name" value="UDP-N-ACETYL-D-MANNOSAMINE DEHYDROGENASE"/>
    <property type="match status" value="1"/>
</dbReference>
<dbReference type="Pfam" id="PF03721">
    <property type="entry name" value="UDPG_MGDP_dh_N"/>
    <property type="match status" value="1"/>
</dbReference>
<dbReference type="PIRSF" id="PIRSF000124">
    <property type="entry name" value="UDPglc_GDPman_dh"/>
    <property type="match status" value="1"/>
</dbReference>
<dbReference type="SUPFAM" id="SSF48179">
    <property type="entry name" value="6-phosphogluconate dehydrogenase C-terminal domain-like"/>
    <property type="match status" value="1"/>
</dbReference>
<dbReference type="PANTHER" id="PTHR43491:SF2">
    <property type="entry name" value="UDP-N-ACETYL-D-MANNOSAMINE DEHYDROGENASE"/>
    <property type="match status" value="1"/>
</dbReference>